<dbReference type="Pfam" id="PF14580">
    <property type="entry name" value="LRR_9"/>
    <property type="match status" value="1"/>
</dbReference>
<protein>
    <submittedName>
        <fullName evidence="5">Putative centrosomal protein</fullName>
    </submittedName>
</protein>
<dbReference type="InterPro" id="IPR032675">
    <property type="entry name" value="LRR_dom_sf"/>
</dbReference>
<dbReference type="PANTHER" id="PTHR23311:SF5">
    <property type="entry name" value="CENTROSOMAL PROTEIN OF 72 KDA"/>
    <property type="match status" value="1"/>
</dbReference>
<sequence length="590" mass="67474">GCEIPFSTRYISSEITHLGTSLHGFLRLKSLDLSRNAVTNLSGISHLKVLEKLNLYYNDIKNLKDLYQLRHNANLHDLDLRLNPVTKNEVDYRLFLIHLLPNLRKLDDRSVRDSERKAAILHFDTDQAYDLMSHVTDQVTLKEGITHSDSITRSEQMKKLARHPSSLDDDDSDLIDLLAKTSGDLNKPYHLSGSEAKDGSFQPHSKEDIRRMDGKTERPTDLHLLQEQGNHRTSDSETPIGDECSSTGSFQSNSSGQPGVSHHASHHEYSTYRKTKGQVHFQDGGDSVLPNGGGYSEEHDAYTSYTSKGHFTPNPKADHETSVKRVPSEAQLEEYKEPPHVQRLFEPPKETKATRPSPVIKDASDELLLSLLHLVDRYWNGSRSLHYHGKFQAQARHIIKTAFLENLASHPSSASKFDEVMKKLEEENLILRGEVEERRKGDGQQFHKELEKGLWETQEEVRLLQGKLQDSMEKNSLLQNQLLKTREPNGVIHPLKAGVDEGLRREVDSLLLENEKLKFQIKHFKQLQELANMLQESHKSLVTTNDHLLKEMDELKKRHLQEVKQLHWSYGELKNSINMIPTSDRNQNLV</sequence>
<dbReference type="EMBL" id="MRZV01000517">
    <property type="protein sequence ID" value="PIK48532.1"/>
    <property type="molecule type" value="Genomic_DNA"/>
</dbReference>
<evidence type="ECO:0000256" key="4">
    <source>
        <dbReference type="SAM" id="MobiDB-lite"/>
    </source>
</evidence>
<reference evidence="5 6" key="1">
    <citation type="journal article" date="2017" name="PLoS Biol.">
        <title>The sea cucumber genome provides insights into morphological evolution and visceral regeneration.</title>
        <authorList>
            <person name="Zhang X."/>
            <person name="Sun L."/>
            <person name="Yuan J."/>
            <person name="Sun Y."/>
            <person name="Gao Y."/>
            <person name="Zhang L."/>
            <person name="Li S."/>
            <person name="Dai H."/>
            <person name="Hamel J.F."/>
            <person name="Liu C."/>
            <person name="Yu Y."/>
            <person name="Liu S."/>
            <person name="Lin W."/>
            <person name="Guo K."/>
            <person name="Jin S."/>
            <person name="Xu P."/>
            <person name="Storey K.B."/>
            <person name="Huan P."/>
            <person name="Zhang T."/>
            <person name="Zhou Y."/>
            <person name="Zhang J."/>
            <person name="Lin C."/>
            <person name="Li X."/>
            <person name="Xing L."/>
            <person name="Huo D."/>
            <person name="Sun M."/>
            <person name="Wang L."/>
            <person name="Mercier A."/>
            <person name="Li F."/>
            <person name="Yang H."/>
            <person name="Xiang J."/>
        </authorList>
    </citation>
    <scope>NUCLEOTIDE SEQUENCE [LARGE SCALE GENOMIC DNA]</scope>
    <source>
        <strain evidence="5">Shaxun</strain>
        <tissue evidence="5">Muscle</tissue>
    </source>
</reference>
<dbReference type="STRING" id="307972.A0A2G8KKJ9"/>
<proteinExistence type="predicted"/>
<evidence type="ECO:0000256" key="3">
    <source>
        <dbReference type="ARBA" id="ARBA00023054"/>
    </source>
</evidence>
<feature type="region of interest" description="Disordered" evidence="4">
    <location>
        <begin position="150"/>
        <end position="172"/>
    </location>
</feature>
<feature type="non-terminal residue" evidence="5">
    <location>
        <position position="1"/>
    </location>
</feature>
<dbReference type="SUPFAM" id="SSF52058">
    <property type="entry name" value="L domain-like"/>
    <property type="match status" value="1"/>
</dbReference>
<dbReference type="InterPro" id="IPR001611">
    <property type="entry name" value="Leu-rich_rpt"/>
</dbReference>
<dbReference type="PANTHER" id="PTHR23311">
    <property type="entry name" value="HEAT SHOCK REGULATED 2"/>
    <property type="match status" value="1"/>
</dbReference>
<dbReference type="OrthoDB" id="676979at2759"/>
<keyword evidence="1" id="KW-0433">Leucine-rich repeat</keyword>
<feature type="compositionally biased region" description="Basic and acidic residues" evidence="4">
    <location>
        <begin position="204"/>
        <end position="221"/>
    </location>
</feature>
<dbReference type="PROSITE" id="PS51450">
    <property type="entry name" value="LRR"/>
    <property type="match status" value="2"/>
</dbReference>
<keyword evidence="2" id="KW-0677">Repeat</keyword>
<feature type="compositionally biased region" description="Low complexity" evidence="4">
    <location>
        <begin position="245"/>
        <end position="257"/>
    </location>
</feature>
<accession>A0A2G8KKJ9</accession>
<dbReference type="Proteomes" id="UP000230750">
    <property type="component" value="Unassembled WGS sequence"/>
</dbReference>
<evidence type="ECO:0000256" key="1">
    <source>
        <dbReference type="ARBA" id="ARBA00022614"/>
    </source>
</evidence>
<keyword evidence="6" id="KW-1185">Reference proteome</keyword>
<gene>
    <name evidence="5" type="ORF">BSL78_14587</name>
</gene>
<evidence type="ECO:0000256" key="2">
    <source>
        <dbReference type="ARBA" id="ARBA00022737"/>
    </source>
</evidence>
<dbReference type="InterPro" id="IPR055320">
    <property type="entry name" value="CEP72-like"/>
</dbReference>
<dbReference type="AlphaFoldDB" id="A0A2G8KKJ9"/>
<evidence type="ECO:0000313" key="5">
    <source>
        <dbReference type="EMBL" id="PIK48532.1"/>
    </source>
</evidence>
<feature type="region of interest" description="Disordered" evidence="4">
    <location>
        <begin position="185"/>
        <end position="358"/>
    </location>
</feature>
<keyword evidence="3" id="KW-0175">Coiled coil</keyword>
<organism evidence="5 6">
    <name type="scientific">Stichopus japonicus</name>
    <name type="common">Sea cucumber</name>
    <dbReference type="NCBI Taxonomy" id="307972"/>
    <lineage>
        <taxon>Eukaryota</taxon>
        <taxon>Metazoa</taxon>
        <taxon>Echinodermata</taxon>
        <taxon>Eleutherozoa</taxon>
        <taxon>Echinozoa</taxon>
        <taxon>Holothuroidea</taxon>
        <taxon>Aspidochirotacea</taxon>
        <taxon>Aspidochirotida</taxon>
        <taxon>Stichopodidae</taxon>
        <taxon>Apostichopus</taxon>
    </lineage>
</organism>
<comment type="caution">
    <text evidence="5">The sequence shown here is derived from an EMBL/GenBank/DDBJ whole genome shotgun (WGS) entry which is preliminary data.</text>
</comment>
<name>A0A2G8KKJ9_STIJA</name>
<feature type="compositionally biased region" description="Basic and acidic residues" evidence="4">
    <location>
        <begin position="316"/>
        <end position="340"/>
    </location>
</feature>
<dbReference type="Gene3D" id="3.80.10.10">
    <property type="entry name" value="Ribonuclease Inhibitor"/>
    <property type="match status" value="1"/>
</dbReference>
<evidence type="ECO:0000313" key="6">
    <source>
        <dbReference type="Proteomes" id="UP000230750"/>
    </source>
</evidence>